<dbReference type="AlphaFoldDB" id="K0IHA6"/>
<evidence type="ECO:0000313" key="1">
    <source>
        <dbReference type="EMBL" id="AFU58263.1"/>
    </source>
</evidence>
<dbReference type="HOGENOM" id="CLU_184936_0_0_2"/>
<gene>
    <name evidence="1" type="ordered locus">Ngar_c13250</name>
</gene>
<dbReference type="EMBL" id="CP002408">
    <property type="protein sequence ID" value="AFU58263.1"/>
    <property type="molecule type" value="Genomic_DNA"/>
</dbReference>
<name>K0IHA6_NITGG</name>
<dbReference type="GeneID" id="13797584"/>
<dbReference type="KEGG" id="nga:Ngar_c13250"/>
<dbReference type="BioCyc" id="CNIT1237085:G1324-1323-MONOMER"/>
<reference evidence="1 2" key="1">
    <citation type="journal article" date="2012" name="Environ. Microbiol.">
        <title>The genome of the ammonia-oxidizing Candidatus Nitrososphaera gargensis: insights into metabolic versatility and environmental adaptations.</title>
        <authorList>
            <person name="Spang A."/>
            <person name="Poehlein A."/>
            <person name="Offre P."/>
            <person name="Zumbragel S."/>
            <person name="Haider S."/>
            <person name="Rychlik N."/>
            <person name="Nowka B."/>
            <person name="Schmeisser C."/>
            <person name="Lebedeva E.V."/>
            <person name="Rattei T."/>
            <person name="Bohm C."/>
            <person name="Schmid M."/>
            <person name="Galushko A."/>
            <person name="Hatzenpichler R."/>
            <person name="Weinmaier T."/>
            <person name="Daniel R."/>
            <person name="Schleper C."/>
            <person name="Spieck E."/>
            <person name="Streit W."/>
            <person name="Wagner M."/>
        </authorList>
    </citation>
    <scope>NUCLEOTIDE SEQUENCE [LARGE SCALE GENOMIC DNA]</scope>
    <source>
        <strain evidence="2">Ga9.2</strain>
    </source>
</reference>
<evidence type="ECO:0000313" key="2">
    <source>
        <dbReference type="Proteomes" id="UP000008037"/>
    </source>
</evidence>
<proteinExistence type="predicted"/>
<sequence>MNITEGEDTLIEARTCGDKNKRVAYKFMDGFHSLCLDKRDILLAEIGACEMLLRACHDEADRIAVEKEIAELKMALDLMP</sequence>
<organism evidence="1 2">
    <name type="scientific">Nitrososphaera gargensis (strain Ga9.2)</name>
    <dbReference type="NCBI Taxonomy" id="1237085"/>
    <lineage>
        <taxon>Archaea</taxon>
        <taxon>Nitrososphaerota</taxon>
        <taxon>Nitrososphaeria</taxon>
        <taxon>Nitrososphaerales</taxon>
        <taxon>Nitrososphaeraceae</taxon>
        <taxon>Nitrososphaera</taxon>
    </lineage>
</organism>
<dbReference type="RefSeq" id="WP_015018800.1">
    <property type="nucleotide sequence ID" value="NC_018719.1"/>
</dbReference>
<protein>
    <submittedName>
        <fullName evidence="1">Uncharacterized protein</fullName>
    </submittedName>
</protein>
<dbReference type="InParanoid" id="K0IHA6"/>
<dbReference type="OrthoDB" id="9475at2157"/>
<dbReference type="Proteomes" id="UP000008037">
    <property type="component" value="Chromosome"/>
</dbReference>
<keyword evidence="2" id="KW-1185">Reference proteome</keyword>
<accession>K0IHA6</accession>